<evidence type="ECO:0000313" key="2">
    <source>
        <dbReference type="EMBL" id="MDZ5474151.1"/>
    </source>
</evidence>
<dbReference type="InterPro" id="IPR025202">
    <property type="entry name" value="PLD-like_dom"/>
</dbReference>
<keyword evidence="3" id="KW-1185">Reference proteome</keyword>
<feature type="domain" description="PLD phosphodiesterase" evidence="1">
    <location>
        <begin position="81"/>
        <end position="108"/>
    </location>
</feature>
<comment type="caution">
    <text evidence="2">The sequence shown here is derived from an EMBL/GenBank/DDBJ whole genome shotgun (WGS) entry which is preliminary data.</text>
</comment>
<dbReference type="EMBL" id="JAXOFX010000020">
    <property type="protein sequence ID" value="MDZ5474151.1"/>
    <property type="molecule type" value="Genomic_DNA"/>
</dbReference>
<dbReference type="InterPro" id="IPR001736">
    <property type="entry name" value="PLipase_D/transphosphatidylase"/>
</dbReference>
<gene>
    <name evidence="2" type="ORF">SM124_20825</name>
</gene>
<evidence type="ECO:0000313" key="3">
    <source>
        <dbReference type="Proteomes" id="UP001290455"/>
    </source>
</evidence>
<proteinExistence type="predicted"/>
<reference evidence="2 3" key="1">
    <citation type="submission" date="2023-11" db="EMBL/GenBank/DDBJ databases">
        <title>Bacillus jintuensis, isolated from a mudflat on the Beibu Gulf coast.</title>
        <authorList>
            <person name="Li M."/>
        </authorList>
    </citation>
    <scope>NUCLEOTIDE SEQUENCE [LARGE SCALE GENOMIC DNA]</scope>
    <source>
        <strain evidence="2 3">31A1R</strain>
    </source>
</reference>
<evidence type="ECO:0000259" key="1">
    <source>
        <dbReference type="PROSITE" id="PS50035"/>
    </source>
</evidence>
<organism evidence="2 3">
    <name type="scientific">Robertmurraya mangrovi</name>
    <dbReference type="NCBI Taxonomy" id="3098077"/>
    <lineage>
        <taxon>Bacteria</taxon>
        <taxon>Bacillati</taxon>
        <taxon>Bacillota</taxon>
        <taxon>Bacilli</taxon>
        <taxon>Bacillales</taxon>
        <taxon>Bacillaceae</taxon>
        <taxon>Robertmurraya</taxon>
    </lineage>
</organism>
<dbReference type="Gene3D" id="3.30.870.10">
    <property type="entry name" value="Endonuclease Chain A"/>
    <property type="match status" value="1"/>
</dbReference>
<dbReference type="Pfam" id="PF13091">
    <property type="entry name" value="PLDc_2"/>
    <property type="match status" value="1"/>
</dbReference>
<dbReference type="Proteomes" id="UP001290455">
    <property type="component" value="Unassembled WGS sequence"/>
</dbReference>
<name>A0ABU5J484_9BACI</name>
<dbReference type="RefSeq" id="WP_322448444.1">
    <property type="nucleotide sequence ID" value="NZ_JAXOFX010000020.1"/>
</dbReference>
<sequence>MDNIFTNTNKRKDFLGLEMKKYGKNSDILMAVAFFTNESYLQELVNNNCRVKLIVRLGFPTNPISLRKALGMKNVMVRFYTSTSFHPKLYIYGNDIAFLGSSNFTDGGLISNQELNISVDSENNIFEDLQDVFYEYWEEAQVLDNDTLEKYQTLFYEIKKVHEKVEQQVIKDIGIVTPPNDINIRKEKKEKSKEYEQSLLKRYQEYLVKFEELKNTYIRVGLRKENRLPLRIEIHRFLNWVRKNKAYKDLYLNAPVRVGNELESFVETIIREFMNDNSTNFEDEVNSYDVINTNFASEQNIRSLNREELLDTLKIVTAFYEHIRQSPNMSYQHDFIDSNGTDKIKNTLIYLLFGKDDYRKRIANCIYNQEYSLVRFGKSSIQETFGWVNKEEIPICNERAFKSMRWLGYGEFR</sequence>
<dbReference type="SUPFAM" id="SSF56024">
    <property type="entry name" value="Phospholipase D/nuclease"/>
    <property type="match status" value="1"/>
</dbReference>
<protein>
    <submittedName>
        <fullName evidence="2">Phospholipase D-like domain-containing protein</fullName>
    </submittedName>
</protein>
<accession>A0ABU5J484</accession>
<dbReference type="PROSITE" id="PS50035">
    <property type="entry name" value="PLD"/>
    <property type="match status" value="1"/>
</dbReference>